<accession>A0ABR6YZT4</accession>
<evidence type="ECO:0000313" key="2">
    <source>
        <dbReference type="Proteomes" id="UP000622405"/>
    </source>
</evidence>
<dbReference type="RefSeq" id="WP_186894782.1">
    <property type="nucleotide sequence ID" value="NZ_WJBE01000013.1"/>
</dbReference>
<proteinExistence type="predicted"/>
<organism evidence="1 2">
    <name type="scientific">Acetobacterium malicum</name>
    <dbReference type="NCBI Taxonomy" id="52692"/>
    <lineage>
        <taxon>Bacteria</taxon>
        <taxon>Bacillati</taxon>
        <taxon>Bacillota</taxon>
        <taxon>Clostridia</taxon>
        <taxon>Eubacteriales</taxon>
        <taxon>Eubacteriaceae</taxon>
        <taxon>Acetobacterium</taxon>
    </lineage>
</organism>
<protein>
    <recommendedName>
        <fullName evidence="3">Abortive infection protein</fullName>
    </recommendedName>
</protein>
<dbReference type="EMBL" id="WJBE01000013">
    <property type="protein sequence ID" value="MBC3900614.1"/>
    <property type="molecule type" value="Genomic_DNA"/>
</dbReference>
<name>A0ABR6YZT4_9FIRM</name>
<comment type="caution">
    <text evidence="1">The sequence shown here is derived from an EMBL/GenBank/DDBJ whole genome shotgun (WGS) entry which is preliminary data.</text>
</comment>
<keyword evidence="2" id="KW-1185">Reference proteome</keyword>
<gene>
    <name evidence="1" type="ORF">GH811_13415</name>
</gene>
<reference evidence="1 2" key="1">
    <citation type="journal article" date="2020" name="mSystems">
        <title>Defining Genomic and Predicted Metabolic Features of the Acetobacterium Genus.</title>
        <authorList>
            <person name="Ross D.E."/>
            <person name="Marshall C.W."/>
            <person name="Gulliver D."/>
            <person name="May H.D."/>
            <person name="Norman R.S."/>
        </authorList>
    </citation>
    <scope>NUCLEOTIDE SEQUENCE [LARGE SCALE GENOMIC DNA]</scope>
    <source>
        <strain evidence="1 2">DSM 4132</strain>
    </source>
</reference>
<sequence length="202" mass="23298">MMKNERREKIVKVFRENGSVVRTKTLRDHKITSRDLEELIVKGDVVKVKTGYYALNETMKKLTDFELVYQIIPNGVISVFSAASVYELSTVNPMAVSVTIPSDRIKPILPDYPLIELFYVSQKNLSLGVVNFHVNDKVIPIYNRERTVCDFFKYSARVDNELALEVLKNYMAGNKKNLPLLFDYAVKLRVKKFIKPYVEALL</sequence>
<dbReference type="Proteomes" id="UP000622405">
    <property type="component" value="Unassembled WGS sequence"/>
</dbReference>
<evidence type="ECO:0000313" key="1">
    <source>
        <dbReference type="EMBL" id="MBC3900614.1"/>
    </source>
</evidence>
<evidence type="ECO:0008006" key="3">
    <source>
        <dbReference type="Google" id="ProtNLM"/>
    </source>
</evidence>